<dbReference type="EMBL" id="OR475274">
    <property type="protein sequence ID" value="WNM67257.1"/>
    <property type="molecule type" value="Genomic_DNA"/>
</dbReference>
<dbReference type="Proteomes" id="UP001303667">
    <property type="component" value="Segment"/>
</dbReference>
<sequence length="203" mass="22565">MIGSEGVARALVRRLRDTLNPRLTELRIRYETTASALPDVELVDADEPDPISIEKFPAVFVVPVDTTGRQDNRQTAATGSYDEYSFTYNVQIYVYARGETKRSTSLRVKRYTLAVRECLLGGRQLLSGIESLSVEPKTIRESYSQVGQLPEQKDFIGGAYIDVQIVSEERIESTIGAYEVTISPKVGVVTDTTKGLPAWNLDV</sequence>
<reference evidence="1 2" key="1">
    <citation type="submission" date="2023-08" db="EMBL/GenBank/DDBJ databases">
        <authorList>
            <person name="Beyer A.R."/>
            <person name="Brown C."/>
            <person name="Garland D.S."/>
            <person name="Funderburk A."/>
            <person name="Uzochukwu B."/>
            <person name="Ko C."/>
            <person name="Russell D.A."/>
            <person name="Jacobs-Sera D."/>
            <person name="Hatfull G.F."/>
        </authorList>
    </citation>
    <scope>NUCLEOTIDE SEQUENCE [LARGE SCALE GENOMIC DNA]</scope>
</reference>
<accession>A0AA96GZS3</accession>
<evidence type="ECO:0000313" key="2">
    <source>
        <dbReference type="Proteomes" id="UP001303667"/>
    </source>
</evidence>
<protein>
    <submittedName>
        <fullName evidence="1">Tail terminator</fullName>
    </submittedName>
</protein>
<gene>
    <name evidence="1" type="primary">14</name>
    <name evidence="1" type="ORF">SEA_WYBORN_14</name>
</gene>
<name>A0AA96GZS3_9CAUD</name>
<proteinExistence type="predicted"/>
<organism evidence="1 2">
    <name type="scientific">Arthrobacter phage Wyborn</name>
    <dbReference type="NCBI Taxonomy" id="3059067"/>
    <lineage>
        <taxon>Viruses</taxon>
        <taxon>Duplodnaviria</taxon>
        <taxon>Heunggongvirae</taxon>
        <taxon>Uroviricota</taxon>
        <taxon>Caudoviricetes</taxon>
        <taxon>Berryhillviridae</taxon>
        <taxon>Sicariusvirus</taxon>
        <taxon>Sicariusvirus wyborn</taxon>
    </lineage>
</organism>
<keyword evidence="2" id="KW-1185">Reference proteome</keyword>
<evidence type="ECO:0000313" key="1">
    <source>
        <dbReference type="EMBL" id="WNM67257.1"/>
    </source>
</evidence>